<dbReference type="EC" id="2.7.13.3" evidence="3"/>
<name>A0ABZ2ETX9_9FIRM</name>
<evidence type="ECO:0000256" key="3">
    <source>
        <dbReference type="ARBA" id="ARBA00012438"/>
    </source>
</evidence>
<comment type="subcellular location">
    <subcellularLocation>
        <location evidence="2">Cell membrane</location>
        <topology evidence="2">Multi-pass membrane protein</topology>
    </subcellularLocation>
</comment>
<dbReference type="Pfam" id="PF02518">
    <property type="entry name" value="HATPase_c"/>
    <property type="match status" value="1"/>
</dbReference>
<dbReference type="PRINTS" id="PR00344">
    <property type="entry name" value="BCTRLSENSOR"/>
</dbReference>
<proteinExistence type="predicted"/>
<dbReference type="InterPro" id="IPR036097">
    <property type="entry name" value="HisK_dim/P_sf"/>
</dbReference>
<feature type="transmembrane region" description="Helical" evidence="14">
    <location>
        <begin position="12"/>
        <end position="35"/>
    </location>
</feature>
<gene>
    <name evidence="16" type="primary">sasA_8</name>
    <name evidence="16" type="ORF">TEGL_16670</name>
</gene>
<dbReference type="InterPro" id="IPR004358">
    <property type="entry name" value="Sig_transdc_His_kin-like_C"/>
</dbReference>
<dbReference type="EMBL" id="CP117523">
    <property type="protein sequence ID" value="WWD83261.1"/>
    <property type="molecule type" value="Genomic_DNA"/>
</dbReference>
<dbReference type="RefSeq" id="WP_018591318.1">
    <property type="nucleotide sequence ID" value="NZ_CP117523.1"/>
</dbReference>
<dbReference type="Pfam" id="PF00512">
    <property type="entry name" value="HisKA"/>
    <property type="match status" value="1"/>
</dbReference>
<dbReference type="SMART" id="SM00388">
    <property type="entry name" value="HisKA"/>
    <property type="match status" value="1"/>
</dbReference>
<organism evidence="16 17">
    <name type="scientific">Terrisporobacter glycolicus ATCC 14880 = DSM 1288</name>
    <dbReference type="NCBI Taxonomy" id="1121315"/>
    <lineage>
        <taxon>Bacteria</taxon>
        <taxon>Bacillati</taxon>
        <taxon>Bacillota</taxon>
        <taxon>Clostridia</taxon>
        <taxon>Peptostreptococcales</taxon>
        <taxon>Peptostreptococcaceae</taxon>
        <taxon>Terrisporobacter</taxon>
    </lineage>
</organism>
<evidence type="ECO:0000256" key="14">
    <source>
        <dbReference type="SAM" id="Phobius"/>
    </source>
</evidence>
<dbReference type="CDD" id="cd00082">
    <property type="entry name" value="HisKA"/>
    <property type="match status" value="1"/>
</dbReference>
<keyword evidence="4" id="KW-1003">Cell membrane</keyword>
<evidence type="ECO:0000259" key="15">
    <source>
        <dbReference type="PROSITE" id="PS50109"/>
    </source>
</evidence>
<dbReference type="Gene3D" id="1.10.287.130">
    <property type="match status" value="1"/>
</dbReference>
<keyword evidence="9" id="KW-0418">Kinase</keyword>
<keyword evidence="10" id="KW-0067">ATP-binding</keyword>
<keyword evidence="17" id="KW-1185">Reference proteome</keyword>
<evidence type="ECO:0000256" key="10">
    <source>
        <dbReference type="ARBA" id="ARBA00022840"/>
    </source>
</evidence>
<evidence type="ECO:0000256" key="6">
    <source>
        <dbReference type="ARBA" id="ARBA00022679"/>
    </source>
</evidence>
<evidence type="ECO:0000256" key="13">
    <source>
        <dbReference type="ARBA" id="ARBA00023136"/>
    </source>
</evidence>
<feature type="domain" description="Histidine kinase" evidence="15">
    <location>
        <begin position="160"/>
        <end position="370"/>
    </location>
</feature>
<dbReference type="CDD" id="cd00075">
    <property type="entry name" value="HATPase"/>
    <property type="match status" value="1"/>
</dbReference>
<keyword evidence="11 14" id="KW-1133">Transmembrane helix</keyword>
<evidence type="ECO:0000256" key="4">
    <source>
        <dbReference type="ARBA" id="ARBA00022475"/>
    </source>
</evidence>
<dbReference type="PROSITE" id="PS50109">
    <property type="entry name" value="HIS_KIN"/>
    <property type="match status" value="1"/>
</dbReference>
<dbReference type="InterPro" id="IPR036890">
    <property type="entry name" value="HATPase_C_sf"/>
</dbReference>
<dbReference type="SUPFAM" id="SSF55874">
    <property type="entry name" value="ATPase domain of HSP90 chaperone/DNA topoisomerase II/histidine kinase"/>
    <property type="match status" value="1"/>
</dbReference>
<dbReference type="InterPro" id="IPR050398">
    <property type="entry name" value="HssS/ArlS-like"/>
</dbReference>
<evidence type="ECO:0000256" key="11">
    <source>
        <dbReference type="ARBA" id="ARBA00022989"/>
    </source>
</evidence>
<reference evidence="16 17" key="1">
    <citation type="journal article" date="2023" name="PLoS ONE">
        <title>Genome-based metabolic and phylogenomic analysis of three Terrisporobacter species.</title>
        <authorList>
            <person name="Boer T."/>
            <person name="Bengelsdorf F.R."/>
            <person name="Bomeke M."/>
            <person name="Daniel R."/>
            <person name="Poehlein A."/>
        </authorList>
    </citation>
    <scope>NUCLEOTIDE SEQUENCE [LARGE SCALE GENOMIC DNA]</scope>
    <source>
        <strain evidence="16 17">DSM 1288</strain>
    </source>
</reference>
<accession>A0ABZ2ETX9</accession>
<evidence type="ECO:0000256" key="8">
    <source>
        <dbReference type="ARBA" id="ARBA00022741"/>
    </source>
</evidence>
<dbReference type="SMART" id="SM00387">
    <property type="entry name" value="HATPase_c"/>
    <property type="match status" value="1"/>
</dbReference>
<protein>
    <recommendedName>
        <fullName evidence="3">histidine kinase</fullName>
        <ecNumber evidence="3">2.7.13.3</ecNumber>
    </recommendedName>
</protein>
<keyword evidence="6 16" id="KW-0808">Transferase</keyword>
<dbReference type="GO" id="GO:0016740">
    <property type="term" value="F:transferase activity"/>
    <property type="evidence" value="ECO:0007669"/>
    <property type="project" value="UniProtKB-KW"/>
</dbReference>
<keyword evidence="12" id="KW-0902">Two-component regulatory system</keyword>
<feature type="transmembrane region" description="Helical" evidence="14">
    <location>
        <begin position="79"/>
        <end position="98"/>
    </location>
</feature>
<sequence length="370" mass="42744">MKNKTVSINKKLLYTFSLPMIIFVIILMSTINFVFKKEFDQYVELRNSHISENINISVNDKENLSRAEDKLFIHTVTKIFALVVIVCILCILFLTFFISKKIISPIKKVSDTAKEIKENNYYNVEYSSDIKEINYLINTINSLSNSIKNQERIRKRLLTDVSHELKTPITSMRGHLEAIIDGIWEPTQDRLISINQELIRIMSLIEQLKDLNNLENGSINKEYNDIKSLIVSVVHNMQAITLSKNIKIEYELKDVYAYVDRDKLSQVIMNIISNSIKYSQDNKKIFIHLYKDNNEIIIKIKDQGIGIPKEDVDYIFERFYRVDKSRGKENEGIGVGLTISNIIVKEHGGTIDVNSTLGVGSEFIIRLPEK</sequence>
<dbReference type="SUPFAM" id="SSF47384">
    <property type="entry name" value="Homodimeric domain of signal transducing histidine kinase"/>
    <property type="match status" value="1"/>
</dbReference>
<dbReference type="InterPro" id="IPR003594">
    <property type="entry name" value="HATPase_dom"/>
</dbReference>
<dbReference type="Gene3D" id="3.30.565.10">
    <property type="entry name" value="Histidine kinase-like ATPase, C-terminal domain"/>
    <property type="match status" value="1"/>
</dbReference>
<evidence type="ECO:0000256" key="5">
    <source>
        <dbReference type="ARBA" id="ARBA00022553"/>
    </source>
</evidence>
<evidence type="ECO:0000256" key="12">
    <source>
        <dbReference type="ARBA" id="ARBA00023012"/>
    </source>
</evidence>
<dbReference type="Proteomes" id="UP001348492">
    <property type="component" value="Chromosome"/>
</dbReference>
<evidence type="ECO:0000256" key="2">
    <source>
        <dbReference type="ARBA" id="ARBA00004651"/>
    </source>
</evidence>
<keyword evidence="13 14" id="KW-0472">Membrane</keyword>
<evidence type="ECO:0000313" key="17">
    <source>
        <dbReference type="Proteomes" id="UP001348492"/>
    </source>
</evidence>
<comment type="catalytic activity">
    <reaction evidence="1">
        <text>ATP + protein L-histidine = ADP + protein N-phospho-L-histidine.</text>
        <dbReference type="EC" id="2.7.13.3"/>
    </reaction>
</comment>
<dbReference type="InterPro" id="IPR003661">
    <property type="entry name" value="HisK_dim/P_dom"/>
</dbReference>
<evidence type="ECO:0000256" key="1">
    <source>
        <dbReference type="ARBA" id="ARBA00000085"/>
    </source>
</evidence>
<keyword evidence="8" id="KW-0547">Nucleotide-binding</keyword>
<dbReference type="PANTHER" id="PTHR45528:SF1">
    <property type="entry name" value="SENSOR HISTIDINE KINASE CPXA"/>
    <property type="match status" value="1"/>
</dbReference>
<evidence type="ECO:0000256" key="9">
    <source>
        <dbReference type="ARBA" id="ARBA00022777"/>
    </source>
</evidence>
<dbReference type="InterPro" id="IPR005467">
    <property type="entry name" value="His_kinase_dom"/>
</dbReference>
<evidence type="ECO:0000313" key="16">
    <source>
        <dbReference type="EMBL" id="WWD83261.1"/>
    </source>
</evidence>
<dbReference type="Gene3D" id="6.10.340.10">
    <property type="match status" value="1"/>
</dbReference>
<keyword evidence="5" id="KW-0597">Phosphoprotein</keyword>
<evidence type="ECO:0000256" key="7">
    <source>
        <dbReference type="ARBA" id="ARBA00022692"/>
    </source>
</evidence>
<dbReference type="PANTHER" id="PTHR45528">
    <property type="entry name" value="SENSOR HISTIDINE KINASE CPXA"/>
    <property type="match status" value="1"/>
</dbReference>
<keyword evidence="7 14" id="KW-0812">Transmembrane</keyword>